<reference evidence="3 4" key="1">
    <citation type="submission" date="2018-06" db="EMBL/GenBank/DDBJ databases">
        <title>Sphaerisporangium craniellae sp. nov., isolated from a marine sponge in the South China Sea.</title>
        <authorList>
            <person name="Li L."/>
        </authorList>
    </citation>
    <scope>NUCLEOTIDE SEQUENCE [LARGE SCALE GENOMIC DNA]</scope>
    <source>
        <strain evidence="3 4">LHW63015</strain>
    </source>
</reference>
<comment type="caution">
    <text evidence="3">The sequence shown here is derived from an EMBL/GenBank/DDBJ whole genome shotgun (WGS) entry which is preliminary data.</text>
</comment>
<organism evidence="3 4">
    <name type="scientific">Spongiactinospora rosea</name>
    <dbReference type="NCBI Taxonomy" id="2248750"/>
    <lineage>
        <taxon>Bacteria</taxon>
        <taxon>Bacillati</taxon>
        <taxon>Actinomycetota</taxon>
        <taxon>Actinomycetes</taxon>
        <taxon>Streptosporangiales</taxon>
        <taxon>Streptosporangiaceae</taxon>
        <taxon>Spongiactinospora</taxon>
    </lineage>
</organism>
<evidence type="ECO:0008006" key="5">
    <source>
        <dbReference type="Google" id="ProtNLM"/>
    </source>
</evidence>
<keyword evidence="2" id="KW-0472">Membrane</keyword>
<accession>A0A366LZS8</accession>
<feature type="region of interest" description="Disordered" evidence="1">
    <location>
        <begin position="1"/>
        <end position="111"/>
    </location>
</feature>
<evidence type="ECO:0000313" key="3">
    <source>
        <dbReference type="EMBL" id="RBQ19488.1"/>
    </source>
</evidence>
<feature type="compositionally biased region" description="Basic and acidic residues" evidence="1">
    <location>
        <begin position="48"/>
        <end position="64"/>
    </location>
</feature>
<evidence type="ECO:0000256" key="2">
    <source>
        <dbReference type="SAM" id="Phobius"/>
    </source>
</evidence>
<feature type="transmembrane region" description="Helical" evidence="2">
    <location>
        <begin position="123"/>
        <end position="140"/>
    </location>
</feature>
<name>A0A366LZS8_9ACTN</name>
<evidence type="ECO:0000256" key="1">
    <source>
        <dbReference type="SAM" id="MobiDB-lite"/>
    </source>
</evidence>
<dbReference type="Proteomes" id="UP000253303">
    <property type="component" value="Unassembled WGS sequence"/>
</dbReference>
<keyword evidence="2" id="KW-1133">Transmembrane helix</keyword>
<sequence>MWRFEMSETDPGGPPSRHTAGEVGARRHPVGEAVRADESGSLNVPPTQRDEGTEAAREAHRGTGEDTGVPTPASGRGSGEPIAGTSAPAGLDRTRSTGDTDRVREAAADIRDEFRRRRRPTKFMLIAAGTAVALIARRLLRRR</sequence>
<evidence type="ECO:0000313" key="4">
    <source>
        <dbReference type="Proteomes" id="UP000253303"/>
    </source>
</evidence>
<feature type="compositionally biased region" description="Basic and acidic residues" evidence="1">
    <location>
        <begin position="92"/>
        <end position="111"/>
    </location>
</feature>
<gene>
    <name evidence="3" type="ORF">DP939_12025</name>
</gene>
<keyword evidence="2" id="KW-0812">Transmembrane</keyword>
<dbReference type="EMBL" id="QMEY01000004">
    <property type="protein sequence ID" value="RBQ19488.1"/>
    <property type="molecule type" value="Genomic_DNA"/>
</dbReference>
<keyword evidence="4" id="KW-1185">Reference proteome</keyword>
<dbReference type="AlphaFoldDB" id="A0A366LZS8"/>
<proteinExistence type="predicted"/>
<protein>
    <recommendedName>
        <fullName evidence="5">DUF3618 domain-containing protein</fullName>
    </recommendedName>
</protein>